<keyword evidence="1" id="KW-1133">Transmembrane helix</keyword>
<keyword evidence="1" id="KW-0472">Membrane</keyword>
<dbReference type="AlphaFoldDB" id="A0A371EP70"/>
<dbReference type="Proteomes" id="UP000257109">
    <property type="component" value="Unassembled WGS sequence"/>
</dbReference>
<dbReference type="EMBL" id="QJKJ01012805">
    <property type="protein sequence ID" value="RDX67853.1"/>
    <property type="molecule type" value="Genomic_DNA"/>
</dbReference>
<sequence length="185" mass="20573">MVQLKDLQVKKPMVASFGIVVPQSDMIGGTYGANIVGIISLIVMLLHAYTEAFCSLYFTLAHMQRYKQEHAKSMILIQANHPKLLCHRKLQSFALSPPRGTRAPGSIFIKSLSGNGSDNSRLFFDAHSSEKNFIRLGFIEPKSAEQIHDLLENIHFPPSGTLKLHLQPKILIPEPRKGTALMVQA</sequence>
<proteinExistence type="predicted"/>
<reference evidence="2" key="1">
    <citation type="submission" date="2018-05" db="EMBL/GenBank/DDBJ databases">
        <title>Draft genome of Mucuna pruriens seed.</title>
        <authorList>
            <person name="Nnadi N.E."/>
            <person name="Vos R."/>
            <person name="Hasami M.H."/>
            <person name="Devisetty U.K."/>
            <person name="Aguiy J.C."/>
        </authorList>
    </citation>
    <scope>NUCLEOTIDE SEQUENCE [LARGE SCALE GENOMIC DNA]</scope>
    <source>
        <strain evidence="2">JCA_2017</strain>
    </source>
</reference>
<comment type="caution">
    <text evidence="2">The sequence shown here is derived from an EMBL/GenBank/DDBJ whole genome shotgun (WGS) entry which is preliminary data.</text>
</comment>
<gene>
    <name evidence="2" type="ORF">CR513_53221</name>
</gene>
<keyword evidence="3" id="KW-1185">Reference proteome</keyword>
<feature type="transmembrane region" description="Helical" evidence="1">
    <location>
        <begin position="35"/>
        <end position="60"/>
    </location>
</feature>
<organism evidence="2 3">
    <name type="scientific">Mucuna pruriens</name>
    <name type="common">Velvet bean</name>
    <name type="synonym">Dolichos pruriens</name>
    <dbReference type="NCBI Taxonomy" id="157652"/>
    <lineage>
        <taxon>Eukaryota</taxon>
        <taxon>Viridiplantae</taxon>
        <taxon>Streptophyta</taxon>
        <taxon>Embryophyta</taxon>
        <taxon>Tracheophyta</taxon>
        <taxon>Spermatophyta</taxon>
        <taxon>Magnoliopsida</taxon>
        <taxon>eudicotyledons</taxon>
        <taxon>Gunneridae</taxon>
        <taxon>Pentapetalae</taxon>
        <taxon>rosids</taxon>
        <taxon>fabids</taxon>
        <taxon>Fabales</taxon>
        <taxon>Fabaceae</taxon>
        <taxon>Papilionoideae</taxon>
        <taxon>50 kb inversion clade</taxon>
        <taxon>NPAAA clade</taxon>
        <taxon>indigoferoid/millettioid clade</taxon>
        <taxon>Phaseoleae</taxon>
        <taxon>Mucuna</taxon>
    </lineage>
</organism>
<protein>
    <submittedName>
        <fullName evidence="2">Uncharacterized protein</fullName>
    </submittedName>
</protein>
<keyword evidence="1" id="KW-0812">Transmembrane</keyword>
<feature type="non-terminal residue" evidence="2">
    <location>
        <position position="1"/>
    </location>
</feature>
<accession>A0A371EP70</accession>
<evidence type="ECO:0000313" key="2">
    <source>
        <dbReference type="EMBL" id="RDX67853.1"/>
    </source>
</evidence>
<name>A0A371EP70_MUCPR</name>
<evidence type="ECO:0000313" key="3">
    <source>
        <dbReference type="Proteomes" id="UP000257109"/>
    </source>
</evidence>
<evidence type="ECO:0000256" key="1">
    <source>
        <dbReference type="SAM" id="Phobius"/>
    </source>
</evidence>